<keyword evidence="3" id="KW-1003">Cell membrane</keyword>
<name>A0ABU0TUV5_MICTR</name>
<keyword evidence="6 7" id="KW-0472">Membrane</keyword>
<keyword evidence="4 7" id="KW-0812">Transmembrane</keyword>
<evidence type="ECO:0000256" key="7">
    <source>
        <dbReference type="RuleBase" id="RU363032"/>
    </source>
</evidence>
<comment type="caution">
    <text evidence="10">The sequence shown here is derived from an EMBL/GenBank/DDBJ whole genome shotgun (WGS) entry which is preliminary data.</text>
</comment>
<feature type="transmembrane region" description="Helical" evidence="7">
    <location>
        <begin position="201"/>
        <end position="222"/>
    </location>
</feature>
<evidence type="ECO:0000256" key="1">
    <source>
        <dbReference type="ARBA" id="ARBA00004651"/>
    </source>
</evidence>
<keyword evidence="5 7" id="KW-1133">Transmembrane helix</keyword>
<evidence type="ECO:0000313" key="10">
    <source>
        <dbReference type="EMBL" id="MDQ1123446.1"/>
    </source>
</evidence>
<dbReference type="PANTHER" id="PTHR43163:SF6">
    <property type="entry name" value="DIPEPTIDE TRANSPORT SYSTEM PERMEASE PROTEIN DPPB-RELATED"/>
    <property type="match status" value="1"/>
</dbReference>
<evidence type="ECO:0000259" key="9">
    <source>
        <dbReference type="PROSITE" id="PS50928"/>
    </source>
</evidence>
<dbReference type="EMBL" id="JAUTBF010000001">
    <property type="protein sequence ID" value="MDQ1123446.1"/>
    <property type="molecule type" value="Genomic_DNA"/>
</dbReference>
<dbReference type="RefSeq" id="WP_307483020.1">
    <property type="nucleotide sequence ID" value="NZ_JAUTBF010000001.1"/>
</dbReference>
<keyword evidence="11" id="KW-1185">Reference proteome</keyword>
<organism evidence="10 11">
    <name type="scientific">Microbacterium trichothecenolyticum</name>
    <name type="common">Aureobacterium trichothecenolyticum</name>
    <dbReference type="NCBI Taxonomy" id="69370"/>
    <lineage>
        <taxon>Bacteria</taxon>
        <taxon>Bacillati</taxon>
        <taxon>Actinomycetota</taxon>
        <taxon>Actinomycetes</taxon>
        <taxon>Micrococcales</taxon>
        <taxon>Microbacteriaceae</taxon>
        <taxon>Microbacterium</taxon>
    </lineage>
</organism>
<dbReference type="InterPro" id="IPR000515">
    <property type="entry name" value="MetI-like"/>
</dbReference>
<feature type="transmembrane region" description="Helical" evidence="7">
    <location>
        <begin position="132"/>
        <end position="152"/>
    </location>
</feature>
<feature type="domain" description="ABC transmembrane type-1" evidence="9">
    <location>
        <begin position="126"/>
        <end position="326"/>
    </location>
</feature>
<gene>
    <name evidence="10" type="ORF">QE412_002019</name>
</gene>
<dbReference type="Gene3D" id="1.10.3720.10">
    <property type="entry name" value="MetI-like"/>
    <property type="match status" value="1"/>
</dbReference>
<dbReference type="PANTHER" id="PTHR43163">
    <property type="entry name" value="DIPEPTIDE TRANSPORT SYSTEM PERMEASE PROTEIN DPPB-RELATED"/>
    <property type="match status" value="1"/>
</dbReference>
<dbReference type="Proteomes" id="UP001226691">
    <property type="component" value="Unassembled WGS sequence"/>
</dbReference>
<proteinExistence type="inferred from homology"/>
<protein>
    <submittedName>
        <fullName evidence="10">Peptide/nickel transport system permease protein</fullName>
    </submittedName>
</protein>
<dbReference type="CDD" id="cd06261">
    <property type="entry name" value="TM_PBP2"/>
    <property type="match status" value="1"/>
</dbReference>
<keyword evidence="2 7" id="KW-0813">Transport</keyword>
<evidence type="ECO:0000256" key="3">
    <source>
        <dbReference type="ARBA" id="ARBA00022475"/>
    </source>
</evidence>
<feature type="transmembrane region" description="Helical" evidence="7">
    <location>
        <begin position="259"/>
        <end position="283"/>
    </location>
</feature>
<feature type="region of interest" description="Disordered" evidence="8">
    <location>
        <begin position="1"/>
        <end position="24"/>
    </location>
</feature>
<feature type="transmembrane region" description="Helical" evidence="7">
    <location>
        <begin position="164"/>
        <end position="189"/>
    </location>
</feature>
<dbReference type="PROSITE" id="PS50928">
    <property type="entry name" value="ABC_TM1"/>
    <property type="match status" value="1"/>
</dbReference>
<feature type="transmembrane region" description="Helical" evidence="7">
    <location>
        <begin position="303"/>
        <end position="326"/>
    </location>
</feature>
<evidence type="ECO:0000256" key="2">
    <source>
        <dbReference type="ARBA" id="ARBA00022448"/>
    </source>
</evidence>
<sequence>MTLQEGRPRTIDDASPQSGAPVRSRRGGSWIRVAVRTLVDIVLVVWAAATLTFLAVKLIPGDPLDKLMAGIQDVTPAMRAAVAAQYGLDQPVFVQYVTYLAGVARGDLGVSYQRGVPVTEILWSELGPTVELTTWAMVVAVAASVVLALATSGRRPFARVLAQGFELIAVSTPSFWLGIVLMTVFSFGLRWVPAFGGTGPASLVLPVVTLAVPLVGVLTQVLRERMEHTLHEPFVTTLRARGLSESEVRSRHVLRHASLPALTLSSVIVGSLLSGTAVIETLFSRPGIGRLAVDALQDRDIPLVMGVVIFAAFVFILLNTAVDLLYPLIDPRLRKAS</sequence>
<evidence type="ECO:0000313" key="11">
    <source>
        <dbReference type="Proteomes" id="UP001226691"/>
    </source>
</evidence>
<feature type="transmembrane region" description="Helical" evidence="7">
    <location>
        <begin position="33"/>
        <end position="56"/>
    </location>
</feature>
<evidence type="ECO:0000256" key="6">
    <source>
        <dbReference type="ARBA" id="ARBA00023136"/>
    </source>
</evidence>
<comment type="subcellular location">
    <subcellularLocation>
        <location evidence="1 7">Cell membrane</location>
        <topology evidence="1 7">Multi-pass membrane protein</topology>
    </subcellularLocation>
</comment>
<evidence type="ECO:0000256" key="5">
    <source>
        <dbReference type="ARBA" id="ARBA00022989"/>
    </source>
</evidence>
<accession>A0ABU0TUV5</accession>
<dbReference type="SUPFAM" id="SSF161098">
    <property type="entry name" value="MetI-like"/>
    <property type="match status" value="1"/>
</dbReference>
<dbReference type="InterPro" id="IPR035906">
    <property type="entry name" value="MetI-like_sf"/>
</dbReference>
<feature type="compositionally biased region" description="Basic and acidic residues" evidence="8">
    <location>
        <begin position="1"/>
        <end position="12"/>
    </location>
</feature>
<reference evidence="10 11" key="1">
    <citation type="submission" date="2023-07" db="EMBL/GenBank/DDBJ databases">
        <title>Functional and genomic diversity of the sorghum phyllosphere microbiome.</title>
        <authorList>
            <person name="Shade A."/>
        </authorList>
    </citation>
    <scope>NUCLEOTIDE SEQUENCE [LARGE SCALE GENOMIC DNA]</scope>
    <source>
        <strain evidence="10 11">SORGH_AS_1207</strain>
    </source>
</reference>
<evidence type="ECO:0000256" key="4">
    <source>
        <dbReference type="ARBA" id="ARBA00022692"/>
    </source>
</evidence>
<evidence type="ECO:0000256" key="8">
    <source>
        <dbReference type="SAM" id="MobiDB-lite"/>
    </source>
</evidence>
<comment type="similarity">
    <text evidence="7">Belongs to the binding-protein-dependent transport system permease family.</text>
</comment>
<dbReference type="InterPro" id="IPR045621">
    <property type="entry name" value="BPD_transp_1_N"/>
</dbReference>
<dbReference type="Pfam" id="PF00528">
    <property type="entry name" value="BPD_transp_1"/>
    <property type="match status" value="1"/>
</dbReference>
<dbReference type="Pfam" id="PF19300">
    <property type="entry name" value="BPD_transp_1_N"/>
    <property type="match status" value="1"/>
</dbReference>